<sequence>MYEYVFRFFIVFRMPEYIGEFFKKFVISDWSSISEDFENLLTNYRRYVYGIILVFTMEKIRLFFRYFYSIKRWDRFGLSYGIYENSKFLKVKKELLSTLGNVFSFGVSLIVFFVIIAFSIYQQLIKGISFEHNFMFEGIIFACFFWIAIVVYFALNLYQRIHNYYRNYLKNNVINQKKDAWQAIQSLLWHYFLNIFAFVIISMNFPIDLFLLFAFFKFIPWKLIFSYLREKRAEKKNNKFFYYTNSFLNF</sequence>
<dbReference type="AlphaFoldDB" id="U5NBU5"/>
<feature type="transmembrane region" description="Helical" evidence="1">
    <location>
        <begin position="95"/>
        <end position="118"/>
    </location>
</feature>
<accession>U5NBU5</accession>
<evidence type="ECO:0000256" key="1">
    <source>
        <dbReference type="SAM" id="Phobius"/>
    </source>
</evidence>
<dbReference type="STRING" id="1403316.PRV_00015"/>
<evidence type="ECO:0000313" key="3">
    <source>
        <dbReference type="Proteomes" id="UP000017119"/>
    </source>
</evidence>
<feature type="transmembrane region" description="Helical" evidence="1">
    <location>
        <begin position="47"/>
        <end position="68"/>
    </location>
</feature>
<keyword evidence="1" id="KW-0472">Membrane</keyword>
<proteinExistence type="predicted"/>
<keyword evidence="1" id="KW-0812">Transmembrane</keyword>
<dbReference type="KEGG" id="mpv:PRV_00015"/>
<organism evidence="2 3">
    <name type="scientific">Mycoplasma parvum str. Indiana</name>
    <dbReference type="NCBI Taxonomy" id="1403316"/>
    <lineage>
        <taxon>Bacteria</taxon>
        <taxon>Bacillati</taxon>
        <taxon>Mycoplasmatota</taxon>
        <taxon>Mollicutes</taxon>
        <taxon>Mycoplasmataceae</taxon>
        <taxon>Mycoplasma</taxon>
    </lineage>
</organism>
<protein>
    <submittedName>
        <fullName evidence="2">Uncharacterized protein</fullName>
    </submittedName>
</protein>
<dbReference type="EMBL" id="CP006771">
    <property type="protein sequence ID" value="AGX88795.1"/>
    <property type="molecule type" value="Genomic_DNA"/>
</dbReference>
<feature type="transmembrane region" description="Helical" evidence="1">
    <location>
        <begin position="180"/>
        <end position="203"/>
    </location>
</feature>
<feature type="transmembrane region" description="Helical" evidence="1">
    <location>
        <begin position="209"/>
        <end position="228"/>
    </location>
</feature>
<name>U5NBU5_9MOLU</name>
<keyword evidence="1" id="KW-1133">Transmembrane helix</keyword>
<feature type="transmembrane region" description="Helical" evidence="1">
    <location>
        <begin position="138"/>
        <end position="159"/>
    </location>
</feature>
<reference evidence="2 3" key="1">
    <citation type="journal article" date="2013" name="Genome Announc.">
        <title>Genome Sequence of Mycoplasma parvum (Formerly Eperythrozoon parvum), a Diminutive Hemoplasma of the Pig.</title>
        <authorList>
            <person name="do Nascimento N.C."/>
            <person name="Dos Santos A.P."/>
            <person name="Chu Y."/>
            <person name="Guimaraes A.M."/>
            <person name="Pagliaro A."/>
            <person name="Messick J.B."/>
        </authorList>
    </citation>
    <scope>NUCLEOTIDE SEQUENCE [LARGE SCALE GENOMIC DNA]</scope>
    <source>
        <strain evidence="2 3">Indiana</strain>
    </source>
</reference>
<evidence type="ECO:0000313" key="2">
    <source>
        <dbReference type="EMBL" id="AGX88795.1"/>
    </source>
</evidence>
<dbReference type="HOGENOM" id="CLU_926954_0_0_14"/>
<gene>
    <name evidence="2" type="ORF">PRV_00015</name>
</gene>
<dbReference type="Proteomes" id="UP000017119">
    <property type="component" value="Chromosome"/>
</dbReference>
<dbReference type="PATRIC" id="fig|1403316.3.peg.3"/>
<keyword evidence="3" id="KW-1185">Reference proteome</keyword>